<evidence type="ECO:0000313" key="8">
    <source>
        <dbReference type="EMBL" id="AKF09144.1"/>
    </source>
</evidence>
<dbReference type="AlphaFoldDB" id="A0A0F6SGR3"/>
<dbReference type="SUPFAM" id="SSF50022">
    <property type="entry name" value="ISP domain"/>
    <property type="match status" value="1"/>
</dbReference>
<dbReference type="GO" id="GO:0051537">
    <property type="term" value="F:2 iron, 2 sulfur cluster binding"/>
    <property type="evidence" value="ECO:0007669"/>
    <property type="project" value="UniProtKB-KW"/>
</dbReference>
<dbReference type="EMBL" id="CP011125">
    <property type="protein sequence ID" value="AKF09144.1"/>
    <property type="molecule type" value="Genomic_DNA"/>
</dbReference>
<dbReference type="OrthoDB" id="9800167at2"/>
<dbReference type="GO" id="GO:0016491">
    <property type="term" value="F:oxidoreductase activity"/>
    <property type="evidence" value="ECO:0007669"/>
    <property type="project" value="UniProtKB-KW"/>
</dbReference>
<dbReference type="KEGG" id="samy:DB32_006293"/>
<proteinExistence type="predicted"/>
<dbReference type="RefSeq" id="WP_075097667.1">
    <property type="nucleotide sequence ID" value="NZ_CP011125.1"/>
</dbReference>
<evidence type="ECO:0000256" key="3">
    <source>
        <dbReference type="ARBA" id="ARBA00023002"/>
    </source>
</evidence>
<sequence>MSSKEERQGPPSFEEATNRRQKVRAAGLDPNYWYAVEHDSKIAKKQIVEVKFWGQSAALYRDEKGRLHAVENRCAHRQVPLTLGTVAGERIVCEYHGWGYNGAGELVDVPHTLFGKKMPQCKLRTFPVRVRYGLVWMFFGDPERADATPMPEIPELEGDNRWECVPVDFTWQAHHSLIIDNVSDFTHEFLHRDYAPFTGAKLTKLETVGDSVQLAYDTKVGRGKISGLFVDRASIDTNSMELAYQYPYQWSNTDGKIKHWLFVLPIDERTTRVFFLFYFDHFVVPFTKIKLPKRVMRPFLKISNELLVKPLLRQDGRVTQGEQEGHERHWDAPVVELSPAVNAFQALTVRKWEEYLAAERAKKEQRELVRLQRREALERASVAEAAADGAEE</sequence>
<evidence type="ECO:0000256" key="4">
    <source>
        <dbReference type="ARBA" id="ARBA00023004"/>
    </source>
</evidence>
<dbReference type="Pfam" id="PF19112">
    <property type="entry name" value="VanA_C"/>
    <property type="match status" value="1"/>
</dbReference>
<dbReference type="InterPro" id="IPR036922">
    <property type="entry name" value="Rieske_2Fe-2S_sf"/>
</dbReference>
<protein>
    <submittedName>
        <fullName evidence="8">Vanillate O-demethylase oxygenase subunit</fullName>
    </submittedName>
</protein>
<dbReference type="PANTHER" id="PTHR21266:SF57">
    <property type="entry name" value="3-CHLOROBENZOATE-3,4-DIOXYGENASE"/>
    <property type="match status" value="1"/>
</dbReference>
<dbReference type="PROSITE" id="PS51296">
    <property type="entry name" value="RIESKE"/>
    <property type="match status" value="1"/>
</dbReference>
<evidence type="ECO:0000256" key="2">
    <source>
        <dbReference type="ARBA" id="ARBA00022723"/>
    </source>
</evidence>
<evidence type="ECO:0000313" key="9">
    <source>
        <dbReference type="Proteomes" id="UP000034883"/>
    </source>
</evidence>
<evidence type="ECO:0000256" key="6">
    <source>
        <dbReference type="SAM" id="MobiDB-lite"/>
    </source>
</evidence>
<gene>
    <name evidence="8" type="ORF">DB32_006293</name>
</gene>
<evidence type="ECO:0000256" key="5">
    <source>
        <dbReference type="ARBA" id="ARBA00023014"/>
    </source>
</evidence>
<keyword evidence="8" id="KW-0808">Transferase</keyword>
<dbReference type="Gene3D" id="2.102.10.10">
    <property type="entry name" value="Rieske [2Fe-2S] iron-sulphur domain"/>
    <property type="match status" value="1"/>
</dbReference>
<name>A0A0F6SGR3_9BACT</name>
<dbReference type="Gene3D" id="3.90.380.10">
    <property type="entry name" value="Naphthalene 1,2-dioxygenase Alpha Subunit, Chain A, domain 1"/>
    <property type="match status" value="1"/>
</dbReference>
<dbReference type="GO" id="GO:0032259">
    <property type="term" value="P:methylation"/>
    <property type="evidence" value="ECO:0007669"/>
    <property type="project" value="UniProtKB-KW"/>
</dbReference>
<evidence type="ECO:0000256" key="1">
    <source>
        <dbReference type="ARBA" id="ARBA00022714"/>
    </source>
</evidence>
<keyword evidence="2" id="KW-0479">Metal-binding</keyword>
<dbReference type="InterPro" id="IPR050584">
    <property type="entry name" value="Cholesterol_7-desaturase"/>
</dbReference>
<dbReference type="GO" id="GO:0008168">
    <property type="term" value="F:methyltransferase activity"/>
    <property type="evidence" value="ECO:0007669"/>
    <property type="project" value="UniProtKB-KW"/>
</dbReference>
<reference evidence="8 9" key="1">
    <citation type="submission" date="2015-03" db="EMBL/GenBank/DDBJ databases">
        <title>Genome assembly of Sandaracinus amylolyticus DSM 53668.</title>
        <authorList>
            <person name="Sharma G."/>
            <person name="Subramanian S."/>
        </authorList>
    </citation>
    <scope>NUCLEOTIDE SEQUENCE [LARGE SCALE GENOMIC DNA]</scope>
    <source>
        <strain evidence="8 9">DSM 53668</strain>
    </source>
</reference>
<keyword evidence="8" id="KW-0489">Methyltransferase</keyword>
<dbReference type="Pfam" id="PF00355">
    <property type="entry name" value="Rieske"/>
    <property type="match status" value="1"/>
</dbReference>
<keyword evidence="5" id="KW-0411">Iron-sulfur</keyword>
<accession>A0A0F6SGR3</accession>
<keyword evidence="3" id="KW-0560">Oxidoreductase</keyword>
<organism evidence="8 9">
    <name type="scientific">Sandaracinus amylolyticus</name>
    <dbReference type="NCBI Taxonomy" id="927083"/>
    <lineage>
        <taxon>Bacteria</taxon>
        <taxon>Pseudomonadati</taxon>
        <taxon>Myxococcota</taxon>
        <taxon>Polyangia</taxon>
        <taxon>Polyangiales</taxon>
        <taxon>Sandaracinaceae</taxon>
        <taxon>Sandaracinus</taxon>
    </lineage>
</organism>
<evidence type="ECO:0000259" key="7">
    <source>
        <dbReference type="PROSITE" id="PS51296"/>
    </source>
</evidence>
<dbReference type="InterPro" id="IPR017941">
    <property type="entry name" value="Rieske_2Fe-2S"/>
</dbReference>
<dbReference type="STRING" id="927083.DB32_006293"/>
<keyword evidence="9" id="KW-1185">Reference proteome</keyword>
<keyword evidence="1" id="KW-0001">2Fe-2S</keyword>
<feature type="region of interest" description="Disordered" evidence="6">
    <location>
        <begin position="1"/>
        <end position="20"/>
    </location>
</feature>
<dbReference type="PANTHER" id="PTHR21266">
    <property type="entry name" value="IRON-SULFUR DOMAIN CONTAINING PROTEIN"/>
    <property type="match status" value="1"/>
</dbReference>
<dbReference type="GO" id="GO:0046872">
    <property type="term" value="F:metal ion binding"/>
    <property type="evidence" value="ECO:0007669"/>
    <property type="project" value="UniProtKB-KW"/>
</dbReference>
<dbReference type="CDD" id="cd03469">
    <property type="entry name" value="Rieske_RO_Alpha_N"/>
    <property type="match status" value="1"/>
</dbReference>
<feature type="domain" description="Rieske" evidence="7">
    <location>
        <begin position="33"/>
        <end position="137"/>
    </location>
</feature>
<keyword evidence="4" id="KW-0408">Iron</keyword>
<dbReference type="Proteomes" id="UP000034883">
    <property type="component" value="Chromosome"/>
</dbReference>
<dbReference type="InterPro" id="IPR044043">
    <property type="entry name" value="VanA_C_cat"/>
</dbReference>
<dbReference type="SUPFAM" id="SSF55961">
    <property type="entry name" value="Bet v1-like"/>
    <property type="match status" value="1"/>
</dbReference>